<dbReference type="CDD" id="cd03024">
    <property type="entry name" value="DsbA_FrnE"/>
    <property type="match status" value="1"/>
</dbReference>
<dbReference type="STRING" id="1586287.BBK82_37980"/>
<accession>A0A1B2HT59</accession>
<reference evidence="2 3" key="1">
    <citation type="submission" date="2016-07" db="EMBL/GenBank/DDBJ databases">
        <title>Complete genome sequence of the Lentzea guizhouensis DHS C013.</title>
        <authorList>
            <person name="Cao C."/>
        </authorList>
    </citation>
    <scope>NUCLEOTIDE SEQUENCE [LARGE SCALE GENOMIC DNA]</scope>
    <source>
        <strain evidence="2 3">DHS C013</strain>
    </source>
</reference>
<evidence type="ECO:0000259" key="1">
    <source>
        <dbReference type="Pfam" id="PF01323"/>
    </source>
</evidence>
<dbReference type="OrthoDB" id="9799122at2"/>
<gene>
    <name evidence="2" type="ORF">BBK82_37980</name>
</gene>
<dbReference type="SUPFAM" id="SSF52833">
    <property type="entry name" value="Thioredoxin-like"/>
    <property type="match status" value="1"/>
</dbReference>
<dbReference type="PANTHER" id="PTHR13887">
    <property type="entry name" value="GLUTATHIONE S-TRANSFERASE KAPPA"/>
    <property type="match status" value="1"/>
</dbReference>
<name>A0A1B2HT59_9PSEU</name>
<dbReference type="KEGG" id="led:BBK82_37980"/>
<organism evidence="2 3">
    <name type="scientific">Lentzea guizhouensis</name>
    <dbReference type="NCBI Taxonomy" id="1586287"/>
    <lineage>
        <taxon>Bacteria</taxon>
        <taxon>Bacillati</taxon>
        <taxon>Actinomycetota</taxon>
        <taxon>Actinomycetes</taxon>
        <taxon>Pseudonocardiales</taxon>
        <taxon>Pseudonocardiaceae</taxon>
        <taxon>Lentzea</taxon>
    </lineage>
</organism>
<proteinExistence type="predicted"/>
<dbReference type="GO" id="GO:0016491">
    <property type="term" value="F:oxidoreductase activity"/>
    <property type="evidence" value="ECO:0007669"/>
    <property type="project" value="InterPro"/>
</dbReference>
<evidence type="ECO:0000313" key="3">
    <source>
        <dbReference type="Proteomes" id="UP000093053"/>
    </source>
</evidence>
<keyword evidence="3" id="KW-1185">Reference proteome</keyword>
<dbReference type="Proteomes" id="UP000093053">
    <property type="component" value="Chromosome"/>
</dbReference>
<dbReference type="InterPro" id="IPR001853">
    <property type="entry name" value="DSBA-like_thioredoxin_dom"/>
</dbReference>
<dbReference type="Pfam" id="PF01323">
    <property type="entry name" value="DSBA"/>
    <property type="match status" value="1"/>
</dbReference>
<protein>
    <submittedName>
        <fullName evidence="2">Protein-disulfide isomerase</fullName>
    </submittedName>
</protein>
<feature type="domain" description="DSBA-like thioredoxin" evidence="1">
    <location>
        <begin position="2"/>
        <end position="202"/>
    </location>
</feature>
<dbReference type="GO" id="GO:0016853">
    <property type="term" value="F:isomerase activity"/>
    <property type="evidence" value="ECO:0007669"/>
    <property type="project" value="UniProtKB-KW"/>
</dbReference>
<dbReference type="Gene3D" id="3.40.30.10">
    <property type="entry name" value="Glutaredoxin"/>
    <property type="match status" value="1"/>
</dbReference>
<dbReference type="AlphaFoldDB" id="A0A1B2HT59"/>
<keyword evidence="2" id="KW-0413">Isomerase</keyword>
<sequence>MQVEFWVDVVCPWCYIGKARFDKALAIFEHGADVEVVHRSFELDPGRAVNDDEPVSEMPARRYGPQARKMEDNVAGLAREEGLEYRLDRLVGGTFDVHRLLHLAGEHGVRNELTELVLHTNFARALPLFTNEVLVDLTAEAGLDRTEARKVLEQPAIYAEAVRTEERRAHELGAIGVPFILMDGSVAVAGARPVLTLVQSLQLAWASMAR</sequence>
<dbReference type="InterPro" id="IPR036249">
    <property type="entry name" value="Thioredoxin-like_sf"/>
</dbReference>
<dbReference type="PANTHER" id="PTHR13887:SF41">
    <property type="entry name" value="THIOREDOXIN SUPERFAMILY PROTEIN"/>
    <property type="match status" value="1"/>
</dbReference>
<dbReference type="EMBL" id="CP016793">
    <property type="protein sequence ID" value="ANZ40917.1"/>
    <property type="molecule type" value="Genomic_DNA"/>
</dbReference>
<evidence type="ECO:0000313" key="2">
    <source>
        <dbReference type="EMBL" id="ANZ40917.1"/>
    </source>
</evidence>
<dbReference type="RefSeq" id="WP_065919254.1">
    <property type="nucleotide sequence ID" value="NZ_CP016793.1"/>
</dbReference>